<dbReference type="Pfam" id="PF00916">
    <property type="entry name" value="Sulfate_transp"/>
    <property type="match status" value="1"/>
</dbReference>
<dbReference type="PANTHER" id="PTHR43310">
    <property type="entry name" value="SULFATE TRANSPORTER YBAR-RELATED"/>
    <property type="match status" value="1"/>
</dbReference>
<keyword evidence="5" id="KW-0029">Amino-acid transport</keyword>
<feature type="compositionally biased region" description="Acidic residues" evidence="8">
    <location>
        <begin position="131"/>
        <end position="141"/>
    </location>
</feature>
<dbReference type="Pfam" id="PF00027">
    <property type="entry name" value="cNMP_binding"/>
    <property type="match status" value="1"/>
</dbReference>
<keyword evidence="13" id="KW-1185">Reference proteome</keyword>
<dbReference type="InterPro" id="IPR011547">
    <property type="entry name" value="SLC26A/SulP_dom"/>
</dbReference>
<feature type="domain" description="Cyclic nucleotide-binding" evidence="10">
    <location>
        <begin position="964"/>
        <end position="1063"/>
    </location>
</feature>
<feature type="transmembrane region" description="Helical" evidence="9">
    <location>
        <begin position="644"/>
        <end position="666"/>
    </location>
</feature>
<feature type="compositionally biased region" description="Polar residues" evidence="8">
    <location>
        <begin position="217"/>
        <end position="229"/>
    </location>
</feature>
<evidence type="ECO:0000256" key="8">
    <source>
        <dbReference type="SAM" id="MobiDB-lite"/>
    </source>
</evidence>
<dbReference type="FunFam" id="3.30.750.24:FF:000012">
    <property type="entry name" value="Sulfate transporter family protein"/>
    <property type="match status" value="1"/>
</dbReference>
<feature type="transmembrane region" description="Helical" evidence="9">
    <location>
        <begin position="412"/>
        <end position="434"/>
    </location>
</feature>
<dbReference type="InterPro" id="IPR000595">
    <property type="entry name" value="cNMP-bd_dom"/>
</dbReference>
<dbReference type="CDD" id="cd00038">
    <property type="entry name" value="CAP_ED"/>
    <property type="match status" value="1"/>
</dbReference>
<organism evidence="12 13">
    <name type="scientific">Colletotrichum gloeosporioides</name>
    <name type="common">Anthracnose fungus</name>
    <name type="synonym">Glomerella cingulata</name>
    <dbReference type="NCBI Taxonomy" id="474922"/>
    <lineage>
        <taxon>Eukaryota</taxon>
        <taxon>Fungi</taxon>
        <taxon>Dikarya</taxon>
        <taxon>Ascomycota</taxon>
        <taxon>Pezizomycotina</taxon>
        <taxon>Sordariomycetes</taxon>
        <taxon>Hypocreomycetidae</taxon>
        <taxon>Glomerellales</taxon>
        <taxon>Glomerellaceae</taxon>
        <taxon>Colletotrichum</taxon>
        <taxon>Colletotrichum gloeosporioides species complex</taxon>
    </lineage>
</organism>
<evidence type="ECO:0000259" key="11">
    <source>
        <dbReference type="PROSITE" id="PS50801"/>
    </source>
</evidence>
<feature type="region of interest" description="Disordered" evidence="8">
    <location>
        <begin position="76"/>
        <end position="238"/>
    </location>
</feature>
<dbReference type="Gene3D" id="3.30.750.24">
    <property type="entry name" value="STAS domain"/>
    <property type="match status" value="1"/>
</dbReference>
<reference evidence="12" key="1">
    <citation type="journal article" date="2020" name="Phytopathology">
        <title>Genome sequence and comparative analysis of Colletotrichum gloeosporioides isolated from Liriodendron leaves.</title>
        <authorList>
            <person name="Fu F.F."/>
            <person name="Hao Z."/>
            <person name="Wang P."/>
            <person name="Lu Y."/>
            <person name="Xue L.J."/>
            <person name="Wei G."/>
            <person name="Tian Y."/>
            <person name="Baishi H."/>
            <person name="Xu H."/>
            <person name="Shi J."/>
            <person name="Cheng T."/>
            <person name="Wang G."/>
            <person name="Yi Y."/>
            <person name="Chen J."/>
        </authorList>
    </citation>
    <scope>NUCLEOTIDE SEQUENCE</scope>
    <source>
        <strain evidence="12">Lc1</strain>
    </source>
</reference>
<dbReference type="InterPro" id="IPR014710">
    <property type="entry name" value="RmlC-like_jellyroll"/>
</dbReference>
<reference evidence="12" key="2">
    <citation type="submission" date="2020-03" db="EMBL/GenBank/DDBJ databases">
        <authorList>
            <person name="Fu F.-F."/>
            <person name="Chen J."/>
        </authorList>
    </citation>
    <scope>NUCLEOTIDE SEQUENCE</scope>
    <source>
        <strain evidence="12">Lc1</strain>
    </source>
</reference>
<dbReference type="InterPro" id="IPR002645">
    <property type="entry name" value="STAS_dom"/>
</dbReference>
<dbReference type="SMART" id="SM00100">
    <property type="entry name" value="cNMP"/>
    <property type="match status" value="1"/>
</dbReference>
<evidence type="ECO:0000256" key="1">
    <source>
        <dbReference type="ARBA" id="ARBA00004128"/>
    </source>
</evidence>
<evidence type="ECO:0000256" key="6">
    <source>
        <dbReference type="ARBA" id="ARBA00022989"/>
    </source>
</evidence>
<dbReference type="Proteomes" id="UP000613401">
    <property type="component" value="Unassembled WGS sequence"/>
</dbReference>
<dbReference type="GO" id="GO:0034490">
    <property type="term" value="P:basic amino acid transmembrane import into vacuole"/>
    <property type="evidence" value="ECO:0007669"/>
    <property type="project" value="UniProtKB-ARBA"/>
</dbReference>
<dbReference type="PROSITE" id="PS50042">
    <property type="entry name" value="CNMP_BINDING_3"/>
    <property type="match status" value="1"/>
</dbReference>
<dbReference type="EMBL" id="WVTB01000054">
    <property type="protein sequence ID" value="KAF3803582.1"/>
    <property type="molecule type" value="Genomic_DNA"/>
</dbReference>
<dbReference type="GeneID" id="69011907"/>
<feature type="compositionally biased region" description="Polar residues" evidence="8">
    <location>
        <begin position="36"/>
        <end position="56"/>
    </location>
</feature>
<dbReference type="InterPro" id="IPR036513">
    <property type="entry name" value="STAS_dom_sf"/>
</dbReference>
<gene>
    <name evidence="12" type="ORF">GCG54_00004754</name>
</gene>
<dbReference type="PROSITE" id="PS50801">
    <property type="entry name" value="STAS"/>
    <property type="match status" value="1"/>
</dbReference>
<feature type="compositionally biased region" description="Polar residues" evidence="8">
    <location>
        <begin position="82"/>
        <end position="99"/>
    </location>
</feature>
<sequence>MSSPNFGFSPWRRRASSLSSQRNNETSPENPLLSPGRNSQLASTDRLSSSVSTPVDSAQYARSVREDTAELASYLLSDKKTGQSPAFLSRQRSQNSQLARETAISDNEEDDVGSAHVTSSDTIQEVSEPASPEEGEEEIPEDGPSILTSLLKRSPPQSHREPSPDARPHFQQSHSEVDEPKPKRSPSRERPEPEVQRSYEAVVEEPTERTPLIPRLSSDSFSTDGSTNGVDVEGQKQTPKKHWFRGLKDLTVNVEDHIVHGVQVATSPKIWDRKVLWQNAVVAPVSCLPAVIVGLLLNVLDALSYGMILFPLGKPIFAGLGSAGISIFYVSTIVSQLTFSFGSIFKGGVGSELIEVVPFFHNMAETITNHIGQDQPDAVIATTIVSYAISSMMTGTVFYLMGKFNFGYMVGFIPRHILIGCIGGVGWFLVATGFEVSARMDGSLEYDLDTLHKLFQTDTIPLWVTPLILAIILFYSQAKGASKYFLPLYIISIPIVFYFFVFSLDALEPDSLRDHGWIFEGPPADEPWWFFYTLYKFHLVEWDAVLECIPAMLALTFFGILHVPINVPALALQTGEDNADLDRELKLHGASNFISGLAGSIQNYLVYANTVFFMRSGGDSRLAGIMLAALTFGVMIVGPKIIGFIPIMMVGTLIFDLGFELLLEAVWLPRKKLKLAEYLTVIVIVLVMGIYDFVIGIGVGIILAFVSLIFQTSRVPAVRASYTGEIVGSTVRRNPSQHHYLQEVRRQIYIVKLTGFLFFGTVVSVEEKIRALIDDGAFAERPIKYLILDLYHVTGLDYSAGEAFNTISRLLDNKGIILVISGKDAESEVGRNLRQVGLLGDDDIEVTLLPDLNSALESCENELLKTLYASQQELRKNNRHAPTANLDVPAAKSDGGSFDIVINSPRRNQLHEAARNALANTEPLGTTRWQSFKEPLRLMLQIFQGLSEKNEDFWFRAVGYFVKKEYRAGTVLFKRGEVAKGFYLVEHGILRCDYDLPQGSLTESIVAGTTCGELPFFSETDRTATVTVDRDCVVWRMDKEGWERLQKDQPDVAQELLRMSLKLTSERMTSITSDMSLRSILGGGRVKKAKPKPSASSPRKNGGTSSPRAGSKSKKQPPDADSDDGGNDYFNDRLDDAGLVAALATDMSLRDVVQAIRYTRNNMFGPVPADAAGMNSTRIAEVLNYRKAMPGLVTVSHLHALLASPTAVEREVAELQRGGVVRKIYVQRRGGLGEALIQSSELEEMITQSAEIDGETQAMLLSFLKENPQAQTMPRAACSYKQADAMVRAGFLTAKIHSQDVNTPLMNLHLRPEVRASLTSIEAVSRAASGTFDAVGGQGAIHAAGGGGGAPRLSRADTSSPDYTIAVPGNGSFLKLTAAAVEHLSKLLSKSQFREMPVSMLRERWEGGVARDEARLARRARGEFAGVLPGRTKRWKEFYGLEFNWVLEEAMGAGLVEVFETRSVGRGVRLL</sequence>
<accession>A0A8H4FIK9</accession>
<evidence type="ECO:0000313" key="13">
    <source>
        <dbReference type="Proteomes" id="UP000613401"/>
    </source>
</evidence>
<evidence type="ECO:0000256" key="4">
    <source>
        <dbReference type="ARBA" id="ARBA00022692"/>
    </source>
</evidence>
<feature type="region of interest" description="Disordered" evidence="8">
    <location>
        <begin position="1082"/>
        <end position="1129"/>
    </location>
</feature>
<feature type="transmembrane region" description="Helical" evidence="9">
    <location>
        <begin position="484"/>
        <end position="504"/>
    </location>
</feature>
<dbReference type="InterPro" id="IPR018865">
    <property type="entry name" value="STK19-like"/>
</dbReference>
<feature type="transmembrane region" description="Helical" evidence="9">
    <location>
        <begin position="544"/>
        <end position="563"/>
    </location>
</feature>
<evidence type="ECO:0000256" key="9">
    <source>
        <dbReference type="SAM" id="Phobius"/>
    </source>
</evidence>
<evidence type="ECO:0000256" key="3">
    <source>
        <dbReference type="ARBA" id="ARBA00022554"/>
    </source>
</evidence>
<dbReference type="InterPro" id="IPR018490">
    <property type="entry name" value="cNMP-bd_dom_sf"/>
</dbReference>
<keyword evidence="7 9" id="KW-0472">Membrane</keyword>
<dbReference type="RefSeq" id="XP_045262741.1">
    <property type="nucleotide sequence ID" value="XM_045404798.1"/>
</dbReference>
<feature type="compositionally biased region" description="Basic and acidic residues" evidence="8">
    <location>
        <begin position="158"/>
        <end position="168"/>
    </location>
</feature>
<feature type="transmembrane region" description="Helical" evidence="9">
    <location>
        <begin position="454"/>
        <end position="475"/>
    </location>
</feature>
<evidence type="ECO:0000256" key="2">
    <source>
        <dbReference type="ARBA" id="ARBA00022448"/>
    </source>
</evidence>
<evidence type="ECO:0000259" key="10">
    <source>
        <dbReference type="PROSITE" id="PS50042"/>
    </source>
</evidence>
<dbReference type="SUPFAM" id="SSF51206">
    <property type="entry name" value="cAMP-binding domain-like"/>
    <property type="match status" value="1"/>
</dbReference>
<protein>
    <recommendedName>
        <fullName evidence="14">Cyclic nucleotide-binding domain-containing protein</fullName>
    </recommendedName>
</protein>
<dbReference type="PANTHER" id="PTHR43310:SF4">
    <property type="entry name" value="AFR304WP"/>
    <property type="match status" value="1"/>
</dbReference>
<keyword evidence="6 9" id="KW-1133">Transmembrane helix</keyword>
<keyword evidence="3" id="KW-0926">Vacuole</keyword>
<comment type="caution">
    <text evidence="12">The sequence shown here is derived from an EMBL/GenBank/DDBJ whole genome shotgun (WGS) entry which is preliminary data.</text>
</comment>
<feature type="compositionally biased region" description="Polar residues" evidence="8">
    <location>
        <begin position="16"/>
        <end position="29"/>
    </location>
</feature>
<keyword evidence="2" id="KW-0813">Transport</keyword>
<proteinExistence type="predicted"/>
<name>A0A8H4FIK9_COLGL</name>
<dbReference type="SUPFAM" id="SSF52091">
    <property type="entry name" value="SpoIIaa-like"/>
    <property type="match status" value="1"/>
</dbReference>
<keyword evidence="4 9" id="KW-0812">Transmembrane</keyword>
<evidence type="ECO:0008006" key="14">
    <source>
        <dbReference type="Google" id="ProtNLM"/>
    </source>
</evidence>
<feature type="compositionally biased region" description="Basic and acidic residues" evidence="8">
    <location>
        <begin position="175"/>
        <end position="197"/>
    </location>
</feature>
<dbReference type="GO" id="GO:0000329">
    <property type="term" value="C:fungal-type vacuole membrane"/>
    <property type="evidence" value="ECO:0007669"/>
    <property type="project" value="UniProtKB-ARBA"/>
</dbReference>
<dbReference type="InterPro" id="IPR052706">
    <property type="entry name" value="Membrane-Transporter-like"/>
</dbReference>
<feature type="transmembrane region" description="Helical" evidence="9">
    <location>
        <begin position="317"/>
        <end position="339"/>
    </location>
</feature>
<feature type="region of interest" description="Disordered" evidence="8">
    <location>
        <begin position="1"/>
        <end position="63"/>
    </location>
</feature>
<feature type="domain" description="STAS" evidence="11">
    <location>
        <begin position="738"/>
        <end position="859"/>
    </location>
</feature>
<dbReference type="Pfam" id="PF01740">
    <property type="entry name" value="STAS"/>
    <property type="match status" value="1"/>
</dbReference>
<comment type="subcellular location">
    <subcellularLocation>
        <location evidence="1">Vacuole membrane</location>
        <topology evidence="1">Multi-pass membrane protein</topology>
    </subcellularLocation>
</comment>
<evidence type="ECO:0000313" key="12">
    <source>
        <dbReference type="EMBL" id="KAF3803582.1"/>
    </source>
</evidence>
<dbReference type="CDD" id="cd07042">
    <property type="entry name" value="STAS_SulP_like_sulfate_transporter"/>
    <property type="match status" value="1"/>
</dbReference>
<feature type="transmembrane region" description="Helical" evidence="9">
    <location>
        <begin position="378"/>
        <end position="400"/>
    </location>
</feature>
<feature type="transmembrane region" description="Helical" evidence="9">
    <location>
        <begin position="678"/>
        <end position="710"/>
    </location>
</feature>
<dbReference type="Gene3D" id="2.60.120.10">
    <property type="entry name" value="Jelly Rolls"/>
    <property type="match status" value="1"/>
</dbReference>
<dbReference type="FunFam" id="2.60.120.10:FF:000141">
    <property type="entry name" value="Sulfate transporter family protein"/>
    <property type="match status" value="1"/>
</dbReference>
<evidence type="ECO:0000256" key="5">
    <source>
        <dbReference type="ARBA" id="ARBA00022970"/>
    </source>
</evidence>
<dbReference type="Pfam" id="PF10494">
    <property type="entry name" value="Stk19"/>
    <property type="match status" value="1"/>
</dbReference>
<feature type="transmembrane region" description="Helical" evidence="9">
    <location>
        <begin position="622"/>
        <end position="638"/>
    </location>
</feature>
<evidence type="ECO:0000256" key="7">
    <source>
        <dbReference type="ARBA" id="ARBA00023136"/>
    </source>
</evidence>